<dbReference type="GO" id="GO:0034497">
    <property type="term" value="P:protein localization to phagophore assembly site"/>
    <property type="evidence" value="ECO:0007669"/>
    <property type="project" value="TreeGrafter"/>
</dbReference>
<dbReference type="GO" id="GO:0034727">
    <property type="term" value="P:piecemeal microautophagy of the nucleus"/>
    <property type="evidence" value="ECO:0007669"/>
    <property type="project" value="TreeGrafter"/>
</dbReference>
<dbReference type="Proteomes" id="UP000002630">
    <property type="component" value="Linkage Group LG12"/>
</dbReference>
<dbReference type="GO" id="GO:1990316">
    <property type="term" value="C:Atg1/ULK1 kinase complex"/>
    <property type="evidence" value="ECO:0007669"/>
    <property type="project" value="InterPro"/>
</dbReference>
<evidence type="ECO:0000256" key="2">
    <source>
        <dbReference type="SAM" id="MobiDB-lite"/>
    </source>
</evidence>
<reference evidence="4 5" key="1">
    <citation type="journal article" date="2010" name="Nature">
        <title>The Ectocarpus genome and the independent evolution of multicellularity in brown algae.</title>
        <authorList>
            <person name="Cock J.M."/>
            <person name="Sterck L."/>
            <person name="Rouze P."/>
            <person name="Scornet D."/>
            <person name="Allen A.E."/>
            <person name="Amoutzias G."/>
            <person name="Anthouard V."/>
            <person name="Artiguenave F."/>
            <person name="Aury J.M."/>
            <person name="Badger J.H."/>
            <person name="Beszteri B."/>
            <person name="Billiau K."/>
            <person name="Bonnet E."/>
            <person name="Bothwell J.H."/>
            <person name="Bowler C."/>
            <person name="Boyen C."/>
            <person name="Brownlee C."/>
            <person name="Carrano C.J."/>
            <person name="Charrier B."/>
            <person name="Cho G.Y."/>
            <person name="Coelho S.M."/>
            <person name="Collen J."/>
            <person name="Corre E."/>
            <person name="Da Silva C."/>
            <person name="Delage L."/>
            <person name="Delaroque N."/>
            <person name="Dittami S.M."/>
            <person name="Doulbeau S."/>
            <person name="Elias M."/>
            <person name="Farnham G."/>
            <person name="Gachon C.M."/>
            <person name="Gschloessl B."/>
            <person name="Heesch S."/>
            <person name="Jabbari K."/>
            <person name="Jubin C."/>
            <person name="Kawai H."/>
            <person name="Kimura K."/>
            <person name="Kloareg B."/>
            <person name="Kupper F.C."/>
            <person name="Lang D."/>
            <person name="Le Bail A."/>
            <person name="Leblanc C."/>
            <person name="Lerouge P."/>
            <person name="Lohr M."/>
            <person name="Lopez P.J."/>
            <person name="Martens C."/>
            <person name="Maumus F."/>
            <person name="Michel G."/>
            <person name="Miranda-Saavedra D."/>
            <person name="Morales J."/>
            <person name="Moreau H."/>
            <person name="Motomura T."/>
            <person name="Nagasato C."/>
            <person name="Napoli C.A."/>
            <person name="Nelson D.R."/>
            <person name="Nyvall-Collen P."/>
            <person name="Peters A.F."/>
            <person name="Pommier C."/>
            <person name="Potin P."/>
            <person name="Poulain J."/>
            <person name="Quesneville H."/>
            <person name="Read B."/>
            <person name="Rensing S.A."/>
            <person name="Ritter A."/>
            <person name="Rousvoal S."/>
            <person name="Samanta M."/>
            <person name="Samson G."/>
            <person name="Schroeder D.C."/>
            <person name="Segurens B."/>
            <person name="Strittmatter M."/>
            <person name="Tonon T."/>
            <person name="Tregear J.W."/>
            <person name="Valentin K."/>
            <person name="von Dassow P."/>
            <person name="Yamagishi T."/>
            <person name="Van de Peer Y."/>
            <person name="Wincker P."/>
        </authorList>
    </citation>
    <scope>NUCLEOTIDE SEQUENCE [LARGE SCALE GENOMIC DNA]</scope>
    <source>
        <strain evidence="5">Ec32 / CCAP1310/4</strain>
    </source>
</reference>
<dbReference type="InterPro" id="IPR040182">
    <property type="entry name" value="ATG13"/>
</dbReference>
<keyword evidence="5" id="KW-1185">Reference proteome</keyword>
<evidence type="ECO:0000256" key="1">
    <source>
        <dbReference type="ARBA" id="ARBA00023006"/>
    </source>
</evidence>
<sequence length="691" mass="74819">MSSDRSKCEQVVYELLCKVAELVVSSRVSLIQPQRREVNSKFSLHVQELAFVRNSMKAWENNLTLPLGIDIFWVEGGGDGAPRRELLERWEIMYEAQDAAEGKSAQLRHFFKRSIILLRTLYSLVRLLPAYSVHKRIQSRDVSLADSRDDTGFSLYPLRDGGSCGSGLDFSASGGEDHAGRSGRKSTSCYTFKPLKAPHGSVKVICHYRRGVDSKAYQHGQTNTVTAAPDMTTSLIPDYVTDEYERNAAASRMPATEVNHDWPKLPSTPEDGASVPDGAVDAYGQHAGNKVSKENTSMMHWPSPELGHGYAEKRTHIGPRQGPAPFLTPGPHRGRPLGRHDVMMEPLELGPNAEIHARGPPHFPAPPVRQENEDLIRVSAQTLSGASGRTESNHVDSHCSNGMIRTAEGGEDGVADRGRALMRPYRRNSISESLSTPSGSGGSRITAGHRHSTAIEYTPPFSYNTTGPDLGERNIALGQPLVSFSPPFNAVHVGQRGHDSTFSIRVHSSGPRAPVPTLLEVLPESPFALRKEGTQPPGVPGTAVASSSRPFLPRLDCSSQEPTFAATSAGIDRTELPFAAELQDDGVSASVDSSVCGVEGGLDSSAAPSTLYALCSAASSKSIFLADPSSEYAEQTAVGFLQERDSNDVPSPGAEYTSTAGSLPQEVIVRSLEEDLEGFRLFQQEVLEQRR</sequence>
<keyword evidence="1" id="KW-0072">Autophagy</keyword>
<feature type="region of interest" description="Disordered" evidence="2">
    <location>
        <begin position="250"/>
        <end position="273"/>
    </location>
</feature>
<dbReference type="Gene3D" id="3.30.900.10">
    <property type="entry name" value="HORMA domain"/>
    <property type="match status" value="1"/>
</dbReference>
<dbReference type="EMBL" id="FN649737">
    <property type="protein sequence ID" value="CBJ29505.1"/>
    <property type="molecule type" value="Genomic_DNA"/>
</dbReference>
<name>D7FKW0_ECTSI</name>
<dbReference type="EMBL" id="FN648060">
    <property type="protein sequence ID" value="CBJ29505.1"/>
    <property type="molecule type" value="Genomic_DNA"/>
</dbReference>
<dbReference type="OrthoDB" id="70161at2759"/>
<accession>D7FKW0</accession>
<dbReference type="PANTHER" id="PTHR13430">
    <property type="match status" value="1"/>
</dbReference>
<feature type="region of interest" description="Disordered" evidence="2">
    <location>
        <begin position="383"/>
        <end position="411"/>
    </location>
</feature>
<feature type="domain" description="Autophagy-related protein 13 N-terminal" evidence="3">
    <location>
        <begin position="81"/>
        <end position="211"/>
    </location>
</feature>
<evidence type="ECO:0000313" key="5">
    <source>
        <dbReference type="Proteomes" id="UP000002630"/>
    </source>
</evidence>
<dbReference type="AlphaFoldDB" id="D7FKW0"/>
<dbReference type="PANTHER" id="PTHR13430:SF4">
    <property type="entry name" value="AUTOPHAGY-RELATED PROTEIN 13"/>
    <property type="match status" value="1"/>
</dbReference>
<dbReference type="Pfam" id="PF10033">
    <property type="entry name" value="ATG13"/>
    <property type="match status" value="1"/>
</dbReference>
<proteinExistence type="predicted"/>
<gene>
    <name evidence="4" type="ORF">Esi_0149_0056</name>
</gene>
<dbReference type="GO" id="GO:0005829">
    <property type="term" value="C:cytosol"/>
    <property type="evidence" value="ECO:0007669"/>
    <property type="project" value="TreeGrafter"/>
</dbReference>
<dbReference type="STRING" id="2880.D7FKW0"/>
<dbReference type="InParanoid" id="D7FKW0"/>
<organism evidence="4 5">
    <name type="scientific">Ectocarpus siliculosus</name>
    <name type="common">Brown alga</name>
    <name type="synonym">Conferva siliculosa</name>
    <dbReference type="NCBI Taxonomy" id="2880"/>
    <lineage>
        <taxon>Eukaryota</taxon>
        <taxon>Sar</taxon>
        <taxon>Stramenopiles</taxon>
        <taxon>Ochrophyta</taxon>
        <taxon>PX clade</taxon>
        <taxon>Phaeophyceae</taxon>
        <taxon>Ectocarpales</taxon>
        <taxon>Ectocarpaceae</taxon>
        <taxon>Ectocarpus</taxon>
    </lineage>
</organism>
<evidence type="ECO:0000259" key="3">
    <source>
        <dbReference type="Pfam" id="PF10033"/>
    </source>
</evidence>
<dbReference type="GO" id="GO:0000423">
    <property type="term" value="P:mitophagy"/>
    <property type="evidence" value="ECO:0007669"/>
    <property type="project" value="TreeGrafter"/>
</dbReference>
<dbReference type="GO" id="GO:0000407">
    <property type="term" value="C:phagophore assembly site"/>
    <property type="evidence" value="ECO:0007669"/>
    <property type="project" value="TreeGrafter"/>
</dbReference>
<dbReference type="InterPro" id="IPR036570">
    <property type="entry name" value="HORMA_dom_sf"/>
</dbReference>
<dbReference type="InterPro" id="IPR018731">
    <property type="entry name" value="Atg13_N"/>
</dbReference>
<evidence type="ECO:0000313" key="4">
    <source>
        <dbReference type="EMBL" id="CBJ29505.1"/>
    </source>
</evidence>
<protein>
    <recommendedName>
        <fullName evidence="3">Autophagy-related protein 13 N-terminal domain-containing protein</fullName>
    </recommendedName>
</protein>
<dbReference type="eggNOG" id="KOG4573">
    <property type="taxonomic scope" value="Eukaryota"/>
</dbReference>